<sequence>MAEDIPSDAGALSMAPTVASVLGIKGHLRFRAHGSSQKAHVVLRRVELDDSEDEGEGKPAFYFSLFAQKRIEVKPGKEILLTVADGPFKDQAIMFEGDIPGVASGSDEEETQVAEDEENFAAQEQSMPPKMRKPWVKRTEEPAIAASPILAPPTHHSVGVQAQAEFASFSTQTTFDGEGEIRVREPLQTGLDDNMTDKYTPMELSPIQSVQELAPVETVASTLTIRSAEMEQVRVHEHLILARPPPASVTAAPKPVRRKIPNPFVSGGFMTDFVGLSSASTSKPSTPLADRSPGPAFTSATGTSATPVDRASSAPTSPIAPPADIALAPVSPTSSHAPSVPPPVPPTVAPVSAHPAPALVPATAPAASVSATVPDFTSPAFTESLRSALSALVSAQATPVQESASPPTSEVSAPQVQSDVKREPSPLTISPSFPQASRPALAS</sequence>
<dbReference type="OrthoDB" id="3236053at2759"/>
<organism evidence="2 3">
    <name type="scientific">Hericium alpestre</name>
    <dbReference type="NCBI Taxonomy" id="135208"/>
    <lineage>
        <taxon>Eukaryota</taxon>
        <taxon>Fungi</taxon>
        <taxon>Dikarya</taxon>
        <taxon>Basidiomycota</taxon>
        <taxon>Agaricomycotina</taxon>
        <taxon>Agaricomycetes</taxon>
        <taxon>Russulales</taxon>
        <taxon>Hericiaceae</taxon>
        <taxon>Hericium</taxon>
    </lineage>
</organism>
<dbReference type="STRING" id="135208.A0A4Y9ZS49"/>
<dbReference type="EMBL" id="SFCI01000924">
    <property type="protein sequence ID" value="TFY77405.1"/>
    <property type="molecule type" value="Genomic_DNA"/>
</dbReference>
<evidence type="ECO:0000313" key="2">
    <source>
        <dbReference type="EMBL" id="TFY77405.1"/>
    </source>
</evidence>
<keyword evidence="3" id="KW-1185">Reference proteome</keyword>
<comment type="caution">
    <text evidence="2">The sequence shown here is derived from an EMBL/GenBank/DDBJ whole genome shotgun (WGS) entry which is preliminary data.</text>
</comment>
<feature type="region of interest" description="Disordered" evidence="1">
    <location>
        <begin position="394"/>
        <end position="443"/>
    </location>
</feature>
<feature type="compositionally biased region" description="Low complexity" evidence="1">
    <location>
        <begin position="311"/>
        <end position="338"/>
    </location>
</feature>
<reference evidence="2 3" key="1">
    <citation type="submission" date="2019-02" db="EMBL/GenBank/DDBJ databases">
        <title>Genome sequencing of the rare red list fungi Hericium alpestre (H. flagellum).</title>
        <authorList>
            <person name="Buettner E."/>
            <person name="Kellner H."/>
        </authorList>
    </citation>
    <scope>NUCLEOTIDE SEQUENCE [LARGE SCALE GENOMIC DNA]</scope>
    <source>
        <strain evidence="2 3">DSM 108284</strain>
    </source>
</reference>
<proteinExistence type="predicted"/>
<feature type="region of interest" description="Disordered" evidence="1">
    <location>
        <begin position="278"/>
        <end position="343"/>
    </location>
</feature>
<protein>
    <submittedName>
        <fullName evidence="2">Uncharacterized protein</fullName>
    </submittedName>
</protein>
<dbReference type="Proteomes" id="UP000298061">
    <property type="component" value="Unassembled WGS sequence"/>
</dbReference>
<dbReference type="AlphaFoldDB" id="A0A4Y9ZS49"/>
<gene>
    <name evidence="2" type="ORF">EWM64_g6605</name>
</gene>
<evidence type="ECO:0000256" key="1">
    <source>
        <dbReference type="SAM" id="MobiDB-lite"/>
    </source>
</evidence>
<name>A0A4Y9ZS49_9AGAM</name>
<feature type="compositionally biased region" description="Polar residues" evidence="1">
    <location>
        <begin position="398"/>
        <end position="418"/>
    </location>
</feature>
<evidence type="ECO:0000313" key="3">
    <source>
        <dbReference type="Proteomes" id="UP000298061"/>
    </source>
</evidence>
<accession>A0A4Y9ZS49</accession>